<dbReference type="InterPro" id="IPR026893">
    <property type="entry name" value="Tyr/Ser_Pase_IphP-type"/>
</dbReference>
<reference evidence="3 4" key="1">
    <citation type="submission" date="2015-05" db="EMBL/GenBank/DDBJ databases">
        <title>Draft genome sequence of the bacterium Gordonia jacobaea a new member of the Gordonia genus.</title>
        <authorList>
            <person name="Jimenez-Galisteo G."/>
            <person name="Dominguez A."/>
            <person name="Munoz E."/>
            <person name="Vinas M."/>
        </authorList>
    </citation>
    <scope>NUCLEOTIDE SEQUENCE [LARGE SCALE GENOMIC DNA]</scope>
    <source>
        <strain evidence="4">mv1</strain>
    </source>
</reference>
<name>A0ABR5IF84_9ACTN</name>
<dbReference type="PANTHER" id="PTHR31126">
    <property type="entry name" value="TYROSINE-PROTEIN PHOSPHATASE"/>
    <property type="match status" value="1"/>
</dbReference>
<dbReference type="PROSITE" id="PS00383">
    <property type="entry name" value="TYR_PHOSPHATASE_1"/>
    <property type="match status" value="1"/>
</dbReference>
<evidence type="ECO:0000256" key="2">
    <source>
        <dbReference type="SAM" id="MobiDB-lite"/>
    </source>
</evidence>
<keyword evidence="4" id="KW-1185">Reference proteome</keyword>
<feature type="region of interest" description="Disordered" evidence="2">
    <location>
        <begin position="1"/>
        <end position="20"/>
    </location>
</feature>
<dbReference type="SUPFAM" id="SSF52799">
    <property type="entry name" value="(Phosphotyrosine protein) phosphatases II"/>
    <property type="match status" value="1"/>
</dbReference>
<evidence type="ECO:0000313" key="3">
    <source>
        <dbReference type="EMBL" id="KNA92385.1"/>
    </source>
</evidence>
<gene>
    <name evidence="3" type="ORF">ABW18_03300</name>
</gene>
<dbReference type="Gene3D" id="3.90.190.10">
    <property type="entry name" value="Protein tyrosine phosphatase superfamily"/>
    <property type="match status" value="1"/>
</dbReference>
<comment type="similarity">
    <text evidence="1">Belongs to the protein-tyrosine phosphatase family.</text>
</comment>
<dbReference type="RefSeq" id="WP_049697611.1">
    <property type="nucleotide sequence ID" value="NZ_JAQDQF010000002.1"/>
</dbReference>
<proteinExistence type="inferred from homology"/>
<organism evidence="3 4">
    <name type="scientific">Gordonia jacobaea</name>
    <dbReference type="NCBI Taxonomy" id="122202"/>
    <lineage>
        <taxon>Bacteria</taxon>
        <taxon>Bacillati</taxon>
        <taxon>Actinomycetota</taxon>
        <taxon>Actinomycetes</taxon>
        <taxon>Mycobacteriales</taxon>
        <taxon>Gordoniaceae</taxon>
        <taxon>Gordonia</taxon>
    </lineage>
</organism>
<evidence type="ECO:0000313" key="4">
    <source>
        <dbReference type="Proteomes" id="UP000037247"/>
    </source>
</evidence>
<dbReference type="InterPro" id="IPR029021">
    <property type="entry name" value="Prot-tyrosine_phosphatase-like"/>
</dbReference>
<dbReference type="EMBL" id="LDTZ01000014">
    <property type="protein sequence ID" value="KNA92385.1"/>
    <property type="molecule type" value="Genomic_DNA"/>
</dbReference>
<protein>
    <submittedName>
        <fullName evidence="3">Protein tyrosine phosphatase</fullName>
    </submittedName>
</protein>
<sequence>MPLKPGAPSPVSSLPNLRDLGGYRGHGGRVVVSDRLYRSTDFRSMATADLPTFESLGVRTIYDLRSEAERTALPDPALPDVADIHLDVLADSTTAVPANLQQFFSDPETVKMASRELAGGKAADAIAATYRGMVSLPSAVRSYRGYYQGLLGEYDGPSLFHCTTGKDRTGWAAASLLALLGVDKDDIYHDYLLTNERLIPALKPIFDDFAAAGGDPDVLLPILGVDPSYLDGAFDEVRQKYSDIEGYFVAGLGFDDDALTTLRDTYLVSA</sequence>
<comment type="caution">
    <text evidence="3">The sequence shown here is derived from an EMBL/GenBank/DDBJ whole genome shotgun (WGS) entry which is preliminary data.</text>
</comment>
<dbReference type="PANTHER" id="PTHR31126:SF1">
    <property type="entry name" value="TYROSINE SPECIFIC PROTEIN PHOSPHATASES DOMAIN-CONTAINING PROTEIN"/>
    <property type="match status" value="1"/>
</dbReference>
<evidence type="ECO:0000256" key="1">
    <source>
        <dbReference type="ARBA" id="ARBA00009580"/>
    </source>
</evidence>
<dbReference type="Pfam" id="PF13350">
    <property type="entry name" value="Y_phosphatase3"/>
    <property type="match status" value="1"/>
</dbReference>
<accession>A0ABR5IF84</accession>
<dbReference type="InterPro" id="IPR016130">
    <property type="entry name" value="Tyr_Pase_AS"/>
</dbReference>
<dbReference type="Proteomes" id="UP000037247">
    <property type="component" value="Unassembled WGS sequence"/>
</dbReference>